<accession>A0A9W3BB34</accession>
<dbReference type="GeneID" id="129928103"/>
<dbReference type="Proteomes" id="UP001165740">
    <property type="component" value="Chromosome 9"/>
</dbReference>
<dbReference type="AlphaFoldDB" id="A0A9W3BB34"/>
<dbReference type="RefSeq" id="XP_055896658.1">
    <property type="nucleotide sequence ID" value="XM_056040683.1"/>
</dbReference>
<gene>
    <name evidence="2" type="primary">LOC129928103</name>
</gene>
<proteinExistence type="predicted"/>
<protein>
    <submittedName>
        <fullName evidence="2">Uncharacterized protein LOC129928103</fullName>
    </submittedName>
</protein>
<keyword evidence="1" id="KW-1185">Reference proteome</keyword>
<evidence type="ECO:0000313" key="1">
    <source>
        <dbReference type="Proteomes" id="UP001165740"/>
    </source>
</evidence>
<evidence type="ECO:0000313" key="2">
    <source>
        <dbReference type="RefSeq" id="XP_055896658.1"/>
    </source>
</evidence>
<organism evidence="1 2">
    <name type="scientific">Biomphalaria glabrata</name>
    <name type="common">Bloodfluke planorb</name>
    <name type="synonym">Freshwater snail</name>
    <dbReference type="NCBI Taxonomy" id="6526"/>
    <lineage>
        <taxon>Eukaryota</taxon>
        <taxon>Metazoa</taxon>
        <taxon>Spiralia</taxon>
        <taxon>Lophotrochozoa</taxon>
        <taxon>Mollusca</taxon>
        <taxon>Gastropoda</taxon>
        <taxon>Heterobranchia</taxon>
        <taxon>Euthyneura</taxon>
        <taxon>Panpulmonata</taxon>
        <taxon>Hygrophila</taxon>
        <taxon>Lymnaeoidea</taxon>
        <taxon>Planorbidae</taxon>
        <taxon>Biomphalaria</taxon>
    </lineage>
</organism>
<sequence length="308" mass="34504">MDSFEHQCFENQDEDSEMFFAKCKKNPGHHGFIPINSFGMQHLPLNHRDPKVLKLIGLVALITVKIESLATSPLREVFFPGQKTCSNRKARMTGSGRVYYATKYVKGLSDNVKHPSGRTTCQCRRCFGTASPSDTWWEIAIITASHLVCDYLEAKETKCYFFDDKDPNVDFESVVYVNVEEDKCILNCITCDDTLGDIINKSVNKILLLWSKLHIKYKESEDLKDFSFIVSHPHGAHKHVSLGKCLEKVQLPECEFGCYFSYTTPTCPGCSGAIVYLLGYSGTAGWSTQPVHSRTLGGVNISGVGYVK</sequence>
<name>A0A9W3BB34_BIOGL</name>
<dbReference type="OrthoDB" id="10038545at2759"/>
<reference evidence="2" key="1">
    <citation type="submission" date="2025-08" db="UniProtKB">
        <authorList>
            <consortium name="RefSeq"/>
        </authorList>
    </citation>
    <scope>IDENTIFICATION</scope>
</reference>